<dbReference type="PANTHER" id="PTHR31503:SF10">
    <property type="entry name" value="VNX1 PROTEIN"/>
    <property type="match status" value="1"/>
</dbReference>
<feature type="transmembrane region" description="Helical" evidence="10">
    <location>
        <begin position="405"/>
        <end position="426"/>
    </location>
</feature>
<evidence type="ECO:0000256" key="10">
    <source>
        <dbReference type="SAM" id="Phobius"/>
    </source>
</evidence>
<evidence type="ECO:0000256" key="1">
    <source>
        <dbReference type="ARBA" id="ARBA00004127"/>
    </source>
</evidence>
<dbReference type="AlphaFoldDB" id="A0A1X2H7X6"/>
<feature type="transmembrane region" description="Helical" evidence="10">
    <location>
        <begin position="900"/>
        <end position="920"/>
    </location>
</feature>
<feature type="region of interest" description="Disordered" evidence="9">
    <location>
        <begin position="697"/>
        <end position="732"/>
    </location>
</feature>
<organism evidence="13 14">
    <name type="scientific">Syncephalastrum racemosum</name>
    <name type="common">Filamentous fungus</name>
    <dbReference type="NCBI Taxonomy" id="13706"/>
    <lineage>
        <taxon>Eukaryota</taxon>
        <taxon>Fungi</taxon>
        <taxon>Fungi incertae sedis</taxon>
        <taxon>Mucoromycota</taxon>
        <taxon>Mucoromycotina</taxon>
        <taxon>Mucoromycetes</taxon>
        <taxon>Mucorales</taxon>
        <taxon>Syncephalastraceae</taxon>
        <taxon>Syncephalastrum</taxon>
    </lineage>
</organism>
<dbReference type="GO" id="GO:0006874">
    <property type="term" value="P:intracellular calcium ion homeostasis"/>
    <property type="evidence" value="ECO:0007669"/>
    <property type="project" value="TreeGrafter"/>
</dbReference>
<evidence type="ECO:0000256" key="9">
    <source>
        <dbReference type="SAM" id="MobiDB-lite"/>
    </source>
</evidence>
<feature type="transmembrane region" description="Helical" evidence="10">
    <location>
        <begin position="508"/>
        <end position="530"/>
    </location>
</feature>
<dbReference type="InterPro" id="IPR004837">
    <property type="entry name" value="NaCa_Exmemb"/>
</dbReference>
<evidence type="ECO:0000256" key="8">
    <source>
        <dbReference type="ARBA" id="ARBA00023136"/>
    </source>
</evidence>
<name>A0A1X2H7X6_SYNRA</name>
<feature type="transmembrane region" description="Helical" evidence="10">
    <location>
        <begin position="768"/>
        <end position="786"/>
    </location>
</feature>
<feature type="compositionally biased region" description="Low complexity" evidence="9">
    <location>
        <begin position="27"/>
        <end position="42"/>
    </location>
</feature>
<keyword evidence="4" id="KW-0597">Phosphoprotein</keyword>
<evidence type="ECO:0000259" key="12">
    <source>
        <dbReference type="Pfam" id="PF03733"/>
    </source>
</evidence>
<feature type="compositionally biased region" description="Basic and acidic residues" evidence="9">
    <location>
        <begin position="143"/>
        <end position="154"/>
    </location>
</feature>
<feature type="transmembrane region" description="Helical" evidence="10">
    <location>
        <begin position="838"/>
        <end position="857"/>
    </location>
</feature>
<comment type="similarity">
    <text evidence="2">Belongs to the Ca(2+):cation antiporter (CaCA) (TC 2.A.19) family.</text>
</comment>
<feature type="transmembrane region" description="Helical" evidence="10">
    <location>
        <begin position="806"/>
        <end position="826"/>
    </location>
</feature>
<evidence type="ECO:0000259" key="11">
    <source>
        <dbReference type="Pfam" id="PF01699"/>
    </source>
</evidence>
<dbReference type="GO" id="GO:0005774">
    <property type="term" value="C:vacuolar membrane"/>
    <property type="evidence" value="ECO:0007669"/>
    <property type="project" value="UniProtKB-ARBA"/>
</dbReference>
<keyword evidence="3" id="KW-0813">Transport</keyword>
<feature type="domain" description="Sodium/calcium exchanger membrane region" evidence="11">
    <location>
        <begin position="444"/>
        <end position="562"/>
    </location>
</feature>
<dbReference type="FunFam" id="1.20.1420.30:FF:000014">
    <property type="entry name" value="Cation/H+ exchanger protein 2"/>
    <property type="match status" value="1"/>
</dbReference>
<dbReference type="FunCoup" id="A0A1X2H7X6">
    <property type="interactions" value="130"/>
</dbReference>
<keyword evidence="7" id="KW-0406">Ion transport</keyword>
<feature type="region of interest" description="Disordered" evidence="9">
    <location>
        <begin position="1"/>
        <end position="154"/>
    </location>
</feature>
<sequence length="935" mass="103472">MTSGSRSNPKTRRRRGSESESIPSYGATSATSAASSKNTTTSFSDVAPRPELAPKRRSHKQKATAMPGATIESSRHADSFDDDEDSTVEGNPEEEHEDGSKSKVRFRGGSRRRQQNQERSTSSNDDGQGDEEYEIDTASMNSTEREMTLKDRQEQMNKRHPFGLPIWKPALYKKSRSVVRKANSALHSSPTSSPELFLNPGNILWLVIFGWWLALVIFAISVLLMLVPPDGYKYGLVLRELALYLLWPFGRYVERHGEESDDTIRPFSETSSLSSIASLEEEDEEQALLVHGAQHTPLKSRRKRGFFRAFVDICKTGPAGCVYYLFFFFIAAPLMMLVSATCWMFVITIPMAKLNYLLVRHLRRHPLSLRFKSSPSGQAMMQQTGRPVVILLCTYQAIGLQYYKYTYEGINIMFINLMPLVFFVILDEYVLKHYLPDASITSPAVVFALSLASVIPLSYFIGMGVSSVSAQSSMGIGAFLNASFGSIIEIILYAVALTSGKSSLVEGALIGSFLAGVLLMPGCSMISGGIQRKEQKFNAKSAEVTSTMLIMAIIGALTPTLFYQMFGSFEMRCAGCPSTLADPASETGTIACSRCYYDQMNPTIDPVYQNSVKPLMWFCAAILPSAYVIGIVFSLHTHVDMVWDKQHDKKPSGGLAYYQKLMPGHIISHLVHHPSERADYKPNESIPFSPSHVMAVPVPSSSNDTDAPPSNKIGVPSPIATSSPHNSPDETIIPTPVAFVHAREPEEEDDEEEAAGHDSPNWSKTKSFTILFGCTLLYSIIAEILVDTVDEVMDNLAVDEKFLGLTLFALVPNITEFMNAISFALYGNIVLSMEIGSAYALQVCLLQIPAMVAISLWVNWGKEELANYTFSLTFPRWDVISVIFSVFLLTYTYQEGKSNYFKGSILIMSYCVLVAGFYFIPPFTEKSILVGVGPT</sequence>
<dbReference type="EMBL" id="MCGN01000007">
    <property type="protein sequence ID" value="ORY94675.1"/>
    <property type="molecule type" value="Genomic_DNA"/>
</dbReference>
<feature type="transmembrane region" description="Helical" evidence="10">
    <location>
        <begin position="474"/>
        <end position="496"/>
    </location>
</feature>
<dbReference type="OrthoDB" id="16982at2759"/>
<evidence type="ECO:0000313" key="13">
    <source>
        <dbReference type="EMBL" id="ORY94675.1"/>
    </source>
</evidence>
<comment type="subcellular location">
    <subcellularLocation>
        <location evidence="1">Endomembrane system</location>
        <topology evidence="1">Multi-pass membrane protein</topology>
    </subcellularLocation>
</comment>
<keyword evidence="14" id="KW-1185">Reference proteome</keyword>
<dbReference type="GO" id="GO:0015369">
    <property type="term" value="F:calcium:proton antiporter activity"/>
    <property type="evidence" value="ECO:0007669"/>
    <property type="project" value="TreeGrafter"/>
</dbReference>
<protein>
    <submittedName>
        <fullName evidence="13">Sodium/calcium exchanger protein-domain-containing protein</fullName>
    </submittedName>
</protein>
<gene>
    <name evidence="13" type="ORF">BCR43DRAFT_557905</name>
</gene>
<feature type="transmembrane region" description="Helical" evidence="10">
    <location>
        <begin position="542"/>
        <end position="562"/>
    </location>
</feature>
<dbReference type="Pfam" id="PF01699">
    <property type="entry name" value="Na_Ca_ex"/>
    <property type="match status" value="2"/>
</dbReference>
<evidence type="ECO:0000256" key="6">
    <source>
        <dbReference type="ARBA" id="ARBA00022989"/>
    </source>
</evidence>
<feature type="transmembrane region" description="Helical" evidence="10">
    <location>
        <begin position="615"/>
        <end position="635"/>
    </location>
</feature>
<dbReference type="InterPro" id="IPR044880">
    <property type="entry name" value="NCX_ion-bd_dom_sf"/>
</dbReference>
<feature type="transmembrane region" description="Helical" evidence="10">
    <location>
        <begin position="203"/>
        <end position="227"/>
    </location>
</feature>
<evidence type="ECO:0000256" key="2">
    <source>
        <dbReference type="ARBA" id="ARBA00008170"/>
    </source>
</evidence>
<comment type="caution">
    <text evidence="13">The sequence shown here is derived from an EMBL/GenBank/DDBJ whole genome shotgun (WGS) entry which is preliminary data.</text>
</comment>
<dbReference type="InterPro" id="IPR004713">
    <property type="entry name" value="CaH_exchang"/>
</dbReference>
<dbReference type="OMA" id="LVCFVSW"/>
<dbReference type="Pfam" id="PF03733">
    <property type="entry name" value="YccF"/>
    <property type="match status" value="1"/>
</dbReference>
<feature type="compositionally biased region" description="Basic residues" evidence="9">
    <location>
        <begin position="102"/>
        <end position="114"/>
    </location>
</feature>
<dbReference type="Proteomes" id="UP000242180">
    <property type="component" value="Unassembled WGS sequence"/>
</dbReference>
<keyword evidence="5 10" id="KW-0812">Transmembrane</keyword>
<dbReference type="GO" id="GO:0012505">
    <property type="term" value="C:endomembrane system"/>
    <property type="evidence" value="ECO:0007669"/>
    <property type="project" value="UniProtKB-SubCell"/>
</dbReference>
<feature type="domain" description="Sodium/calcium exchanger membrane region" evidence="11">
    <location>
        <begin position="767"/>
        <end position="918"/>
    </location>
</feature>
<dbReference type="InterPro" id="IPR005185">
    <property type="entry name" value="YccF"/>
</dbReference>
<evidence type="ECO:0000256" key="5">
    <source>
        <dbReference type="ARBA" id="ARBA00022692"/>
    </source>
</evidence>
<proteinExistence type="inferred from homology"/>
<dbReference type="STRING" id="13706.A0A1X2H7X6"/>
<feature type="transmembrane region" description="Helical" evidence="10">
    <location>
        <begin position="877"/>
        <end position="893"/>
    </location>
</feature>
<evidence type="ECO:0000313" key="14">
    <source>
        <dbReference type="Proteomes" id="UP000242180"/>
    </source>
</evidence>
<keyword evidence="8 10" id="KW-0472">Membrane</keyword>
<feature type="compositionally biased region" description="Acidic residues" evidence="9">
    <location>
        <begin position="80"/>
        <end position="97"/>
    </location>
</feature>
<evidence type="ECO:0000256" key="3">
    <source>
        <dbReference type="ARBA" id="ARBA00022448"/>
    </source>
</evidence>
<feature type="transmembrane region" description="Helical" evidence="10">
    <location>
        <begin position="438"/>
        <end position="462"/>
    </location>
</feature>
<reference evidence="13 14" key="1">
    <citation type="submission" date="2016-07" db="EMBL/GenBank/DDBJ databases">
        <title>Pervasive Adenine N6-methylation of Active Genes in Fungi.</title>
        <authorList>
            <consortium name="DOE Joint Genome Institute"/>
            <person name="Mondo S.J."/>
            <person name="Dannebaum R.O."/>
            <person name="Kuo R.C."/>
            <person name="Labutti K."/>
            <person name="Haridas S."/>
            <person name="Kuo A."/>
            <person name="Salamov A."/>
            <person name="Ahrendt S.R."/>
            <person name="Lipzen A."/>
            <person name="Sullivan W."/>
            <person name="Andreopoulos W.B."/>
            <person name="Clum A."/>
            <person name="Lindquist E."/>
            <person name="Daum C."/>
            <person name="Ramamoorthy G.K."/>
            <person name="Gryganskyi A."/>
            <person name="Culley D."/>
            <person name="Magnuson J.K."/>
            <person name="James T.Y."/>
            <person name="O'Malley M.A."/>
            <person name="Stajich J.E."/>
            <person name="Spatafora J.W."/>
            <person name="Visel A."/>
            <person name="Grigoriev I.V."/>
        </authorList>
    </citation>
    <scope>NUCLEOTIDE SEQUENCE [LARGE SCALE GENOMIC DNA]</scope>
    <source>
        <strain evidence="13 14">NRRL 2496</strain>
    </source>
</reference>
<dbReference type="Gene3D" id="1.20.1420.30">
    <property type="entry name" value="NCX, central ion-binding region"/>
    <property type="match status" value="2"/>
</dbReference>
<evidence type="ECO:0000256" key="4">
    <source>
        <dbReference type="ARBA" id="ARBA00022553"/>
    </source>
</evidence>
<dbReference type="InParanoid" id="A0A1X2H7X6"/>
<feature type="domain" description="Inner membrane component" evidence="12">
    <location>
        <begin position="201"/>
        <end position="251"/>
    </location>
</feature>
<accession>A0A1X2H7X6</accession>
<keyword evidence="6 10" id="KW-1133">Transmembrane helix</keyword>
<feature type="compositionally biased region" description="Polar residues" evidence="9">
    <location>
        <begin position="117"/>
        <end position="126"/>
    </location>
</feature>
<evidence type="ECO:0000256" key="7">
    <source>
        <dbReference type="ARBA" id="ARBA00023065"/>
    </source>
</evidence>
<dbReference type="PANTHER" id="PTHR31503">
    <property type="entry name" value="VACUOLAR CALCIUM ION TRANSPORTER"/>
    <property type="match status" value="1"/>
</dbReference>